<dbReference type="OrthoDB" id="2431110at2759"/>
<organism evidence="1 2">
    <name type="scientific">Phycomyces blakesleeanus (strain ATCC 8743b / DSM 1359 / FGSC 10004 / NBRC 33097 / NRRL 1555)</name>
    <dbReference type="NCBI Taxonomy" id="763407"/>
    <lineage>
        <taxon>Eukaryota</taxon>
        <taxon>Fungi</taxon>
        <taxon>Fungi incertae sedis</taxon>
        <taxon>Mucoromycota</taxon>
        <taxon>Mucoromycotina</taxon>
        <taxon>Mucoromycetes</taxon>
        <taxon>Mucorales</taxon>
        <taxon>Phycomycetaceae</taxon>
        <taxon>Phycomyces</taxon>
    </lineage>
</organism>
<dbReference type="Proteomes" id="UP000077315">
    <property type="component" value="Unassembled WGS sequence"/>
</dbReference>
<evidence type="ECO:0000313" key="2">
    <source>
        <dbReference type="Proteomes" id="UP000077315"/>
    </source>
</evidence>
<dbReference type="VEuPathDB" id="FungiDB:PHYBLDRAFT_166934"/>
<protein>
    <submittedName>
        <fullName evidence="1">Uncharacterized protein</fullName>
    </submittedName>
</protein>
<sequence length="573" mass="66128">MPENPVHRFIATFVVMCASHYVVNKGAVVLIEFINKLLSIYEQDFQLPVSLSGPQSMTGFSAMTKGIKRFVVCQDCHKVYEESVPAPLNCDFVKLGAHTTCNCKLMLYCLRYFDLVHGTIIDPMHNLFLGTPKRMIETWTKIKKMKNNDLLAMQTVAATMILPSNYTKLKMKIEKGFSHMKADKWKSWVLVYSPMLLKPVLPSNMFNGWMHYVKAYRILVKPSISFIEIDQAHRYLQEFCQSCEDTYEPKVLTCNMYLHLHLHDTICDFGPVYGYWLFGFERYNGLLKNNKTNRKDRFETTYITKFTADTYKADYVQNTLSYPSLIPFLSLFEKLTSTTAPITTYATYAPTNQQPFQLQQFVDSSLSRAAPIKGNEPLFPSTFPLQSLKESTMSDIDYSQLLDYYKIVYVMPNLISYHDVRLSQYFVNNRITKLKSIDLLGQTYIGNNSSGKRGSLVQAFFRSSNGETSSLYTGKIQYLFIHSFTLPLHPNHQASTLHQDQHVFAYIRWYNLTNDNEHRDEGIAICLPEFSTDNYHSILPVHCIHLEVATAVDVTDMNEERILVIPMPKKYYA</sequence>
<dbReference type="AlphaFoldDB" id="A0A162PZA8"/>
<reference evidence="2" key="1">
    <citation type="submission" date="2015-06" db="EMBL/GenBank/DDBJ databases">
        <title>Expansion of signal transduction pathways in fungi by whole-genome duplication.</title>
        <authorList>
            <consortium name="DOE Joint Genome Institute"/>
            <person name="Corrochano L.M."/>
            <person name="Kuo A."/>
            <person name="Marcet-Houben M."/>
            <person name="Polaino S."/>
            <person name="Salamov A."/>
            <person name="Villalobos J.M."/>
            <person name="Alvarez M.I."/>
            <person name="Avalos J."/>
            <person name="Benito E.P."/>
            <person name="Benoit I."/>
            <person name="Burger G."/>
            <person name="Camino L.P."/>
            <person name="Canovas D."/>
            <person name="Cerda-Olmedo E."/>
            <person name="Cheng J.-F."/>
            <person name="Dominguez A."/>
            <person name="Elias M."/>
            <person name="Eslava A.P."/>
            <person name="Glaser F."/>
            <person name="Grimwood J."/>
            <person name="Gutierrez G."/>
            <person name="Heitman J."/>
            <person name="Henrissat B."/>
            <person name="Iturriaga E.A."/>
            <person name="Lang B.F."/>
            <person name="Lavin J.L."/>
            <person name="Lee S."/>
            <person name="Li W."/>
            <person name="Lindquist E."/>
            <person name="Lopez-Garcia S."/>
            <person name="Luque E.M."/>
            <person name="Marcos A.T."/>
            <person name="Martin J."/>
            <person name="McCluskey K."/>
            <person name="Medina H.R."/>
            <person name="Miralles-Duran A."/>
            <person name="Miyazaki A."/>
            <person name="Munoz-Torres E."/>
            <person name="Oguiza J.A."/>
            <person name="Ohm R."/>
            <person name="Olmedo M."/>
            <person name="Orejas M."/>
            <person name="Ortiz-Castellanos L."/>
            <person name="Pisabarro A.G."/>
            <person name="Rodriguez-Romero J."/>
            <person name="Ruiz-Herrera J."/>
            <person name="Ruiz-Vazquez R."/>
            <person name="Sanz C."/>
            <person name="Schackwitz W."/>
            <person name="Schmutz J."/>
            <person name="Shahriari M."/>
            <person name="Shelest E."/>
            <person name="Silva-Franco F."/>
            <person name="Soanes D."/>
            <person name="Syed K."/>
            <person name="Tagua V.G."/>
            <person name="Talbot N.J."/>
            <person name="Thon M."/>
            <person name="De vries R.P."/>
            <person name="Wiebenga A."/>
            <person name="Yadav J.S."/>
            <person name="Braun E.L."/>
            <person name="Baker S."/>
            <person name="Garre V."/>
            <person name="Horwitz B."/>
            <person name="Torres-Martinez S."/>
            <person name="Idnurm A."/>
            <person name="Herrera-Estrella A."/>
            <person name="Gabaldon T."/>
            <person name="Grigoriev I.V."/>
        </authorList>
    </citation>
    <scope>NUCLEOTIDE SEQUENCE [LARGE SCALE GENOMIC DNA]</scope>
    <source>
        <strain evidence="2">NRRL 1555(-)</strain>
    </source>
</reference>
<dbReference type="EMBL" id="KV440977">
    <property type="protein sequence ID" value="OAD75706.1"/>
    <property type="molecule type" value="Genomic_DNA"/>
</dbReference>
<gene>
    <name evidence="1" type="ORF">PHYBLDRAFT_166934</name>
</gene>
<dbReference type="GeneID" id="28996438"/>
<dbReference type="PANTHER" id="PTHR46579">
    <property type="entry name" value="F5/8 TYPE C DOMAIN-CONTAINING PROTEIN-RELATED"/>
    <property type="match status" value="1"/>
</dbReference>
<proteinExistence type="predicted"/>
<accession>A0A162PZA8</accession>
<dbReference type="PANTHER" id="PTHR46579:SF2">
    <property type="entry name" value="C2H2-TYPE DOMAIN-CONTAINING PROTEIN"/>
    <property type="match status" value="1"/>
</dbReference>
<keyword evidence="2" id="KW-1185">Reference proteome</keyword>
<dbReference type="RefSeq" id="XP_018293746.1">
    <property type="nucleotide sequence ID" value="XM_018435532.1"/>
</dbReference>
<name>A0A162PZA8_PHYB8</name>
<evidence type="ECO:0000313" key="1">
    <source>
        <dbReference type="EMBL" id="OAD75706.1"/>
    </source>
</evidence>
<dbReference type="InParanoid" id="A0A162PZA8"/>